<organism evidence="3">
    <name type="scientific">Streptomyces sp. gb1(2016)</name>
    <dbReference type="NCBI Taxonomy" id="1828321"/>
    <lineage>
        <taxon>Bacteria</taxon>
        <taxon>Bacillati</taxon>
        <taxon>Actinomycetota</taxon>
        <taxon>Actinomycetes</taxon>
        <taxon>Kitasatosporales</taxon>
        <taxon>Streptomycetaceae</taxon>
        <taxon>Streptomyces</taxon>
    </lineage>
</organism>
<dbReference type="InterPro" id="IPR005135">
    <property type="entry name" value="Endo/exonuclease/phosphatase"/>
</dbReference>
<feature type="transmembrane region" description="Helical" evidence="1">
    <location>
        <begin position="75"/>
        <end position="94"/>
    </location>
</feature>
<keyword evidence="1" id="KW-1133">Transmembrane helix</keyword>
<keyword evidence="1" id="KW-0812">Transmembrane</keyword>
<keyword evidence="3" id="KW-0255">Endonuclease</keyword>
<sequence length="319" mass="33387">MTRKKAGRAPGWSWRRGRVTALLGLLAAVLLLFPGLVPNTPGRVGSLLETFLPWLGLAVPVLLVPALLRRSLLATAVLLLPAVVWSALFGGLLFTGDRAPGTTFTVVQHNVSDVNPEPSGTARALAATGAGLIALEELTAPALPAFEAALAADYPHHATRGTVGLWSKYPLTGVRLVDIRPKGVGEGWDRGLRAAARTPKGEVAVYVAHLPSVRIGPATGLTSGRRDESAALLGEAIAAEPLDRVILLGDLNSTLDDRGLEPVSSLMGSPGPGFAFSWPAKLPVARIDQVLTRSATVSRLRTLPATGSDHLPIAADIRL</sequence>
<protein>
    <submittedName>
        <fullName evidence="3">Endonuclease/exonuclease/phosphatase family protein</fullName>
    </submittedName>
</protein>
<dbReference type="Gene3D" id="3.60.10.10">
    <property type="entry name" value="Endonuclease/exonuclease/phosphatase"/>
    <property type="match status" value="1"/>
</dbReference>
<dbReference type="SUPFAM" id="SSF56219">
    <property type="entry name" value="DNase I-like"/>
    <property type="match status" value="1"/>
</dbReference>
<keyword evidence="3" id="KW-0378">Hydrolase</keyword>
<feature type="domain" description="Endonuclease/exonuclease/phosphatase" evidence="2">
    <location>
        <begin position="110"/>
        <end position="310"/>
    </location>
</feature>
<dbReference type="InterPro" id="IPR036691">
    <property type="entry name" value="Endo/exonu/phosph_ase_sf"/>
</dbReference>
<dbReference type="RefSeq" id="WP_147984762.1">
    <property type="nucleotide sequence ID" value="NZ_RDBM01000037.1"/>
</dbReference>
<dbReference type="Pfam" id="PF03372">
    <property type="entry name" value="Exo_endo_phos"/>
    <property type="match status" value="1"/>
</dbReference>
<feature type="transmembrane region" description="Helical" evidence="1">
    <location>
        <begin position="21"/>
        <end position="39"/>
    </location>
</feature>
<keyword evidence="3" id="KW-0269">Exonuclease</keyword>
<keyword evidence="3" id="KW-0540">Nuclease</keyword>
<feature type="transmembrane region" description="Helical" evidence="1">
    <location>
        <begin position="51"/>
        <end position="68"/>
    </location>
</feature>
<proteinExistence type="predicted"/>
<evidence type="ECO:0000313" key="3">
    <source>
        <dbReference type="EMBL" id="TXS23640.1"/>
    </source>
</evidence>
<dbReference type="EMBL" id="RDBM01000037">
    <property type="protein sequence ID" value="TXS23640.1"/>
    <property type="molecule type" value="Genomic_DNA"/>
</dbReference>
<dbReference type="AlphaFoldDB" id="A0A652KJ51"/>
<gene>
    <name evidence="3" type="ORF">EAO74_24000</name>
</gene>
<accession>A0A652KJ51</accession>
<dbReference type="GO" id="GO:0004527">
    <property type="term" value="F:exonuclease activity"/>
    <property type="evidence" value="ECO:0007669"/>
    <property type="project" value="UniProtKB-KW"/>
</dbReference>
<dbReference type="GO" id="GO:0004519">
    <property type="term" value="F:endonuclease activity"/>
    <property type="evidence" value="ECO:0007669"/>
    <property type="project" value="UniProtKB-KW"/>
</dbReference>
<evidence type="ECO:0000256" key="1">
    <source>
        <dbReference type="SAM" id="Phobius"/>
    </source>
</evidence>
<keyword evidence="1" id="KW-0472">Membrane</keyword>
<evidence type="ECO:0000259" key="2">
    <source>
        <dbReference type="Pfam" id="PF03372"/>
    </source>
</evidence>
<name>A0A652KJ51_9ACTN</name>
<comment type="caution">
    <text evidence="3">The sequence shown here is derived from an EMBL/GenBank/DDBJ whole genome shotgun (WGS) entry which is preliminary data.</text>
</comment>
<reference evidence="3" key="1">
    <citation type="submission" date="2018-10" db="EMBL/GenBank/DDBJ databases">
        <authorList>
            <person name="Hariharan J."/>
            <person name="Choudoir M.J."/>
            <person name="Diebold P."/>
            <person name="Panke-Buisse K."/>
            <person name="Campbell A.N."/>
            <person name="Buckley D.H."/>
        </authorList>
    </citation>
    <scope>NUCLEOTIDE SEQUENCE</scope>
    <source>
        <strain evidence="3">Gb1</strain>
    </source>
</reference>